<feature type="transmembrane region" description="Helical" evidence="10">
    <location>
        <begin position="124"/>
        <end position="149"/>
    </location>
</feature>
<comment type="caution">
    <text evidence="12">The sequence shown here is derived from an EMBL/GenBank/DDBJ whole genome shotgun (WGS) entry which is preliminary data.</text>
</comment>
<evidence type="ECO:0000259" key="11">
    <source>
        <dbReference type="PROSITE" id="PS50928"/>
    </source>
</evidence>
<evidence type="ECO:0000256" key="4">
    <source>
        <dbReference type="ARBA" id="ARBA00022448"/>
    </source>
</evidence>
<dbReference type="Proteomes" id="UP001500839">
    <property type="component" value="Unassembled WGS sequence"/>
</dbReference>
<evidence type="ECO:0000256" key="9">
    <source>
        <dbReference type="ARBA" id="ARBA00023136"/>
    </source>
</evidence>
<evidence type="ECO:0000256" key="6">
    <source>
        <dbReference type="ARBA" id="ARBA00022592"/>
    </source>
</evidence>
<protein>
    <recommendedName>
        <fullName evidence="10">Phosphate transport system permease protein PstA</fullName>
    </recommendedName>
</protein>
<evidence type="ECO:0000256" key="8">
    <source>
        <dbReference type="ARBA" id="ARBA00022989"/>
    </source>
</evidence>
<dbReference type="InterPro" id="IPR035906">
    <property type="entry name" value="MetI-like_sf"/>
</dbReference>
<reference evidence="13" key="1">
    <citation type="journal article" date="2019" name="Int. J. Syst. Evol. Microbiol.">
        <title>The Global Catalogue of Microorganisms (GCM) 10K type strain sequencing project: providing services to taxonomists for standard genome sequencing and annotation.</title>
        <authorList>
            <consortium name="The Broad Institute Genomics Platform"/>
            <consortium name="The Broad Institute Genome Sequencing Center for Infectious Disease"/>
            <person name="Wu L."/>
            <person name="Ma J."/>
        </authorList>
    </citation>
    <scope>NUCLEOTIDE SEQUENCE [LARGE SCALE GENOMIC DNA]</scope>
    <source>
        <strain evidence="13">JCM 18542</strain>
    </source>
</reference>
<evidence type="ECO:0000256" key="3">
    <source>
        <dbReference type="ARBA" id="ARBA00007069"/>
    </source>
</evidence>
<keyword evidence="9 10" id="KW-0472">Membrane</keyword>
<evidence type="ECO:0000256" key="5">
    <source>
        <dbReference type="ARBA" id="ARBA00022475"/>
    </source>
</evidence>
<feature type="transmembrane region" description="Helical" evidence="10">
    <location>
        <begin position="273"/>
        <end position="295"/>
    </location>
</feature>
<feature type="transmembrane region" description="Helical" evidence="10">
    <location>
        <begin position="155"/>
        <end position="173"/>
    </location>
</feature>
<dbReference type="PANTHER" id="PTHR42922">
    <property type="entry name" value="PHOSPHATE TRANSPORT SYSTEM PERMEASE PROTEIN PSTA"/>
    <property type="match status" value="1"/>
</dbReference>
<evidence type="ECO:0000256" key="2">
    <source>
        <dbReference type="ARBA" id="ARBA00004651"/>
    </source>
</evidence>
<dbReference type="RefSeq" id="WP_200170790.1">
    <property type="nucleotide sequence ID" value="NZ_BAABKQ010000001.1"/>
</dbReference>
<dbReference type="PANTHER" id="PTHR42922:SF1">
    <property type="entry name" value="PHOSPHATE TRANSPORT SYSTEM PERMEASE PROTEIN PSTA"/>
    <property type="match status" value="1"/>
</dbReference>
<evidence type="ECO:0000313" key="12">
    <source>
        <dbReference type="EMBL" id="GAA4809301.1"/>
    </source>
</evidence>
<proteinExistence type="inferred from homology"/>
<dbReference type="Gene3D" id="1.10.3720.10">
    <property type="entry name" value="MetI-like"/>
    <property type="match status" value="1"/>
</dbReference>
<keyword evidence="8 10" id="KW-1133">Transmembrane helix</keyword>
<dbReference type="InterPro" id="IPR005672">
    <property type="entry name" value="Phosphate_PstA"/>
</dbReference>
<dbReference type="PROSITE" id="PS50928">
    <property type="entry name" value="ABC_TM1"/>
    <property type="match status" value="1"/>
</dbReference>
<feature type="domain" description="ABC transmembrane type-1" evidence="11">
    <location>
        <begin position="86"/>
        <end position="295"/>
    </location>
</feature>
<feature type="transmembrane region" description="Helical" evidence="10">
    <location>
        <begin position="82"/>
        <end position="112"/>
    </location>
</feature>
<accession>A0ABP9CEX1</accession>
<evidence type="ECO:0000256" key="7">
    <source>
        <dbReference type="ARBA" id="ARBA00022692"/>
    </source>
</evidence>
<keyword evidence="7 10" id="KW-0812">Transmembrane</keyword>
<dbReference type="InterPro" id="IPR051408">
    <property type="entry name" value="Phosphate_transprt_permease"/>
</dbReference>
<dbReference type="Pfam" id="PF00528">
    <property type="entry name" value="BPD_transp_1"/>
    <property type="match status" value="1"/>
</dbReference>
<keyword evidence="13" id="KW-1185">Reference proteome</keyword>
<comment type="subcellular location">
    <subcellularLocation>
        <location evidence="2 10">Cell membrane</location>
        <topology evidence="2 10">Multi-pass membrane protein</topology>
    </subcellularLocation>
</comment>
<comment type="caution">
    <text evidence="10">Lacks conserved residue(s) required for the propagation of feature annotation.</text>
</comment>
<keyword evidence="5 10" id="KW-1003">Cell membrane</keyword>
<gene>
    <name evidence="12" type="primary">pstA</name>
    <name evidence="12" type="ORF">GCM10023353_11540</name>
</gene>
<sequence>MTVDSEVRAAGPSASFIPTSLRRRTVDGAAGVLVWASVAAALVPLAWILWTVVAKGLPAVTSSTWFTHSLSGLSSTTAGGGVYHAIIGTLLQGLVCSAIAIPVGILVAVYLVEYAGPSRLGRVTTFMVDVLAGVPSIVAALFIYALWVVTFGFDRSGIAVSLALVLLMVPMVVRSTEEMLRIVPGDLREASYALGVPQWKTIARVVLPTALPGIVTGTMLAVARVLGETAPLLILVGYAPFINFDLGSGEMGTLPGLIVDQMNNPSAVGADRMWGSALTLIGMVAVLSIAATLLARRSTVRGGDR</sequence>
<comment type="function">
    <text evidence="1">Part of the binding-protein-dependent transport system for phosphate; probably responsible for the translocation of the substrate across the membrane.</text>
</comment>
<name>A0ABP9CEX1_9ACTN</name>
<feature type="transmembrane region" description="Helical" evidence="10">
    <location>
        <begin position="32"/>
        <end position="53"/>
    </location>
</feature>
<evidence type="ECO:0000256" key="10">
    <source>
        <dbReference type="RuleBase" id="RU363043"/>
    </source>
</evidence>
<evidence type="ECO:0000256" key="1">
    <source>
        <dbReference type="ARBA" id="ARBA00003510"/>
    </source>
</evidence>
<evidence type="ECO:0000313" key="13">
    <source>
        <dbReference type="Proteomes" id="UP001500839"/>
    </source>
</evidence>
<comment type="similarity">
    <text evidence="3 10">Belongs to the binding-protein-dependent transport system permease family. CysTW subfamily.</text>
</comment>
<dbReference type="SUPFAM" id="SSF161098">
    <property type="entry name" value="MetI-like"/>
    <property type="match status" value="1"/>
</dbReference>
<dbReference type="CDD" id="cd06261">
    <property type="entry name" value="TM_PBP2"/>
    <property type="match status" value="1"/>
</dbReference>
<keyword evidence="6" id="KW-0592">Phosphate transport</keyword>
<organism evidence="12 13">
    <name type="scientific">Tomitella cavernea</name>
    <dbReference type="NCBI Taxonomy" id="1387982"/>
    <lineage>
        <taxon>Bacteria</taxon>
        <taxon>Bacillati</taxon>
        <taxon>Actinomycetota</taxon>
        <taxon>Actinomycetes</taxon>
        <taxon>Mycobacteriales</taxon>
        <taxon>Tomitella</taxon>
    </lineage>
</organism>
<keyword evidence="4" id="KW-0813">Transport</keyword>
<dbReference type="InterPro" id="IPR000515">
    <property type="entry name" value="MetI-like"/>
</dbReference>
<dbReference type="EMBL" id="BAABKQ010000001">
    <property type="protein sequence ID" value="GAA4809301.1"/>
    <property type="molecule type" value="Genomic_DNA"/>
</dbReference>
<dbReference type="NCBIfam" id="TIGR00974">
    <property type="entry name" value="3a0107s02c"/>
    <property type="match status" value="1"/>
</dbReference>